<dbReference type="EMBL" id="JBHSBC010000022">
    <property type="protein sequence ID" value="MFC3982905.1"/>
    <property type="molecule type" value="Genomic_DNA"/>
</dbReference>
<evidence type="ECO:0000313" key="5">
    <source>
        <dbReference type="Proteomes" id="UP001595698"/>
    </source>
</evidence>
<dbReference type="InterPro" id="IPR003137">
    <property type="entry name" value="PA_domain"/>
</dbReference>
<dbReference type="SUPFAM" id="SSF53187">
    <property type="entry name" value="Zn-dependent exopeptidases"/>
    <property type="match status" value="1"/>
</dbReference>
<dbReference type="Gene3D" id="3.40.630.10">
    <property type="entry name" value="Zn peptidases"/>
    <property type="match status" value="1"/>
</dbReference>
<dbReference type="InterPro" id="IPR007484">
    <property type="entry name" value="Peptidase_M28"/>
</dbReference>
<dbReference type="Gene3D" id="3.50.30.30">
    <property type="match status" value="1"/>
</dbReference>
<dbReference type="PANTHER" id="PTHR12147:SF26">
    <property type="entry name" value="PEPTIDASE M28 DOMAIN-CONTAINING PROTEIN"/>
    <property type="match status" value="1"/>
</dbReference>
<dbReference type="SUPFAM" id="SSF52025">
    <property type="entry name" value="PA domain"/>
    <property type="match status" value="1"/>
</dbReference>
<dbReference type="InterPro" id="IPR045175">
    <property type="entry name" value="M28_fam"/>
</dbReference>
<dbReference type="Proteomes" id="UP001595698">
    <property type="component" value="Unassembled WGS sequence"/>
</dbReference>
<evidence type="ECO:0000259" key="3">
    <source>
        <dbReference type="Pfam" id="PF04389"/>
    </source>
</evidence>
<evidence type="ECO:0000313" key="4">
    <source>
        <dbReference type="EMBL" id="MFC3982905.1"/>
    </source>
</evidence>
<evidence type="ECO:0000256" key="1">
    <source>
        <dbReference type="SAM" id="SignalP"/>
    </source>
</evidence>
<dbReference type="PANTHER" id="PTHR12147">
    <property type="entry name" value="METALLOPEPTIDASE M28 FAMILY MEMBER"/>
    <property type="match status" value="1"/>
</dbReference>
<protein>
    <submittedName>
        <fullName evidence="4">M28 family peptidase</fullName>
    </submittedName>
</protein>
<feature type="signal peptide" evidence="1">
    <location>
        <begin position="1"/>
        <end position="18"/>
    </location>
</feature>
<proteinExistence type="predicted"/>
<sequence length="519" mass="53313">MRVRAYQGLLAAITTASAVTLPGTQATAVTSPAPEVTVASVASVGSPPVDVLSVKRHLEAFQRIAAANGGTRAAGTRGYDESADYVAGRLRAAGYRVTEQEFEFPFFRVIGTPKLARVSPGARSYAPQTDFVPMAYSGSGNVTAAVQPVDLVLPPSAAPGSTSGCEAADFAGFVRGNIALVQRGTCGFRVKAELAEAAGASGVIIFNEGQAGEGAADRRGPLNGSLGDTTTRVPVVGTTFAVGQELATPGSRATLSVTAEGDPHRKTRNVIAESPWGDSRRVVMLGSHLDSVPAGPGVNDNGSGSAAVLETALRAGGTPTRNRLRFAFWGAEELGLLGSQHYVAALSPGERARIRLYLNFDMIASPNFVYGIYDGDDSDHTGAGAGPAGSGEIEKLFETYYASVGQPYKGTDFTGRSDYGPFIAVGIPAGGLFTGAEGIKTAEEAATFGGEAGVAYDRCYHQACDTLANIDDRALAVNSGAIATAAAVYARSPILPGGTASAAPGRMNVAPAWRDAVSR</sequence>
<evidence type="ECO:0000259" key="2">
    <source>
        <dbReference type="Pfam" id="PF02225"/>
    </source>
</evidence>
<feature type="chain" id="PRO_5046910002" evidence="1">
    <location>
        <begin position="19"/>
        <end position="519"/>
    </location>
</feature>
<feature type="domain" description="Peptidase M28" evidence="3">
    <location>
        <begin position="269"/>
        <end position="483"/>
    </location>
</feature>
<reference evidence="5" key="1">
    <citation type="journal article" date="2019" name="Int. J. Syst. Evol. Microbiol.">
        <title>The Global Catalogue of Microorganisms (GCM) 10K type strain sequencing project: providing services to taxonomists for standard genome sequencing and annotation.</title>
        <authorList>
            <consortium name="The Broad Institute Genomics Platform"/>
            <consortium name="The Broad Institute Genome Sequencing Center for Infectious Disease"/>
            <person name="Wu L."/>
            <person name="Ma J."/>
        </authorList>
    </citation>
    <scope>NUCLEOTIDE SEQUENCE [LARGE SCALE GENOMIC DNA]</scope>
    <source>
        <strain evidence="5">TBRC 7912</strain>
    </source>
</reference>
<dbReference type="InterPro" id="IPR046450">
    <property type="entry name" value="PA_dom_sf"/>
</dbReference>
<dbReference type="RefSeq" id="WP_386191649.1">
    <property type="nucleotide sequence ID" value="NZ_JBHSBC010000022.1"/>
</dbReference>
<comment type="caution">
    <text evidence="4">The sequence shown here is derived from an EMBL/GenBank/DDBJ whole genome shotgun (WGS) entry which is preliminary data.</text>
</comment>
<keyword evidence="1" id="KW-0732">Signal</keyword>
<name>A0ABV8F4G3_9ACTN</name>
<dbReference type="Pfam" id="PF04389">
    <property type="entry name" value="Peptidase_M28"/>
    <property type="match status" value="1"/>
</dbReference>
<feature type="domain" description="PA" evidence="2">
    <location>
        <begin position="151"/>
        <end position="246"/>
    </location>
</feature>
<dbReference type="Pfam" id="PF02225">
    <property type="entry name" value="PA"/>
    <property type="match status" value="1"/>
</dbReference>
<gene>
    <name evidence="4" type="ORF">ACFOYY_22415</name>
</gene>
<organism evidence="4 5">
    <name type="scientific">Streptosporangium jomthongense</name>
    <dbReference type="NCBI Taxonomy" id="1193683"/>
    <lineage>
        <taxon>Bacteria</taxon>
        <taxon>Bacillati</taxon>
        <taxon>Actinomycetota</taxon>
        <taxon>Actinomycetes</taxon>
        <taxon>Streptosporangiales</taxon>
        <taxon>Streptosporangiaceae</taxon>
        <taxon>Streptosporangium</taxon>
    </lineage>
</organism>
<accession>A0ABV8F4G3</accession>
<keyword evidence="5" id="KW-1185">Reference proteome</keyword>